<dbReference type="Pfam" id="PF00589">
    <property type="entry name" value="Phage_integrase"/>
    <property type="match status" value="1"/>
</dbReference>
<keyword evidence="2" id="KW-0229">DNA integration</keyword>
<comment type="caution">
    <text evidence="8">The sequence shown here is derived from an EMBL/GenBank/DDBJ whole genome shotgun (WGS) entry which is preliminary data.</text>
</comment>
<dbReference type="InterPro" id="IPR011010">
    <property type="entry name" value="DNA_brk_join_enz"/>
</dbReference>
<dbReference type="InterPro" id="IPR044068">
    <property type="entry name" value="CB"/>
</dbReference>
<protein>
    <submittedName>
        <fullName evidence="8">Site-specific integrase</fullName>
    </submittedName>
</protein>
<keyword evidence="4" id="KW-0233">DNA recombination</keyword>
<evidence type="ECO:0000256" key="2">
    <source>
        <dbReference type="ARBA" id="ARBA00022908"/>
    </source>
</evidence>
<dbReference type="SUPFAM" id="SSF56349">
    <property type="entry name" value="DNA breaking-rejoining enzymes"/>
    <property type="match status" value="1"/>
</dbReference>
<dbReference type="Proteomes" id="UP001405405">
    <property type="component" value="Unassembled WGS sequence"/>
</dbReference>
<dbReference type="PANTHER" id="PTHR30349:SF64">
    <property type="entry name" value="PROPHAGE INTEGRASE INTD-RELATED"/>
    <property type="match status" value="1"/>
</dbReference>
<evidence type="ECO:0000256" key="1">
    <source>
        <dbReference type="ARBA" id="ARBA00008857"/>
    </source>
</evidence>
<evidence type="ECO:0000313" key="9">
    <source>
        <dbReference type="Proteomes" id="UP001405405"/>
    </source>
</evidence>
<accession>A0ABV0CGW9</accession>
<dbReference type="InterPro" id="IPR002104">
    <property type="entry name" value="Integrase_catalytic"/>
</dbReference>
<evidence type="ECO:0000259" key="6">
    <source>
        <dbReference type="PROSITE" id="PS51898"/>
    </source>
</evidence>
<proteinExistence type="inferred from homology"/>
<organism evidence="8 9">
    <name type="scientific">Chromobacterium indicum</name>
    <dbReference type="NCBI Taxonomy" id="3110228"/>
    <lineage>
        <taxon>Bacteria</taxon>
        <taxon>Pseudomonadati</taxon>
        <taxon>Pseudomonadota</taxon>
        <taxon>Betaproteobacteria</taxon>
        <taxon>Neisseriales</taxon>
        <taxon>Chromobacteriaceae</taxon>
        <taxon>Chromobacterium</taxon>
    </lineage>
</organism>
<feature type="domain" description="Core-binding (CB)" evidence="7">
    <location>
        <begin position="57"/>
        <end position="161"/>
    </location>
</feature>
<reference evidence="8 9" key="1">
    <citation type="submission" date="2023-12" db="EMBL/GenBank/DDBJ databases">
        <title>Chromobacterium sp. strain TRC.1.1.SA producing antimicrobial pigment.</title>
        <authorList>
            <person name="Verma N."/>
            <person name="Choksket S."/>
            <person name="Pinnaka A.K."/>
            <person name="Korpole S."/>
        </authorList>
    </citation>
    <scope>NUCLEOTIDE SEQUENCE [LARGE SCALE GENOMIC DNA]</scope>
    <source>
        <strain evidence="8 9">TRC1.1.SA</strain>
    </source>
</reference>
<dbReference type="InterPro" id="IPR050090">
    <property type="entry name" value="Tyrosine_recombinase_XerCD"/>
</dbReference>
<gene>
    <name evidence="8" type="ORF">VA599_02930</name>
</gene>
<dbReference type="PANTHER" id="PTHR30349">
    <property type="entry name" value="PHAGE INTEGRASE-RELATED"/>
    <property type="match status" value="1"/>
</dbReference>
<keyword evidence="3 5" id="KW-0238">DNA-binding</keyword>
<name>A0ABV0CGW9_9NEIS</name>
<dbReference type="Gene3D" id="1.10.443.10">
    <property type="entry name" value="Intergrase catalytic core"/>
    <property type="match status" value="1"/>
</dbReference>
<dbReference type="PROSITE" id="PS51900">
    <property type="entry name" value="CB"/>
    <property type="match status" value="1"/>
</dbReference>
<evidence type="ECO:0000256" key="3">
    <source>
        <dbReference type="ARBA" id="ARBA00023125"/>
    </source>
</evidence>
<evidence type="ECO:0000313" key="8">
    <source>
        <dbReference type="EMBL" id="MEN7429683.1"/>
    </source>
</evidence>
<sequence length="386" mass="44234">MAIKLRGNTWHCDFTAPNGERIRGSLGTSDKKQAQELHDKMKAEAWEVTKLRAIPEKTFDEACLRWLEEKTDKKSLDDDKSRIGFFLLHFQGWPLAEITEEEITRAVSKMENRRHLLNWQKMCNRLMREGKPVPEYEPKPVAVATRATHLAFIRALLNAAHEWKWLETVPKIRTPKAKNKRIRWITKDEAQRLIDALEDPLKSVVVFALATGLRRSNIVHLEWSQIDMAQKIAWIHPEDAKAGKAIGVALNDTACNILRKQIGKHPRWVFVYITEATRSNGTRTEKVRKMRVDANKGFKTALRAAGIENFTFHDLRHTWASWLVQAGVPLPVLKEMGGWETLEMVMRYAHLAPSHLSAHAKQIDIILNSRDTNTAQIEKGLDDIAA</sequence>
<evidence type="ECO:0000259" key="7">
    <source>
        <dbReference type="PROSITE" id="PS51900"/>
    </source>
</evidence>
<dbReference type="PROSITE" id="PS51898">
    <property type="entry name" value="TYR_RECOMBINASE"/>
    <property type="match status" value="1"/>
</dbReference>
<dbReference type="EMBL" id="JAYFSJ010000002">
    <property type="protein sequence ID" value="MEN7429683.1"/>
    <property type="molecule type" value="Genomic_DNA"/>
</dbReference>
<evidence type="ECO:0000256" key="4">
    <source>
        <dbReference type="ARBA" id="ARBA00023172"/>
    </source>
</evidence>
<evidence type="ECO:0000256" key="5">
    <source>
        <dbReference type="PROSITE-ProRule" id="PRU01248"/>
    </source>
</evidence>
<feature type="domain" description="Tyr recombinase" evidence="6">
    <location>
        <begin position="180"/>
        <end position="361"/>
    </location>
</feature>
<dbReference type="InterPro" id="IPR010998">
    <property type="entry name" value="Integrase_recombinase_N"/>
</dbReference>
<dbReference type="Gene3D" id="1.10.150.130">
    <property type="match status" value="1"/>
</dbReference>
<dbReference type="CDD" id="cd00796">
    <property type="entry name" value="INT_Rci_Hp1_C"/>
    <property type="match status" value="1"/>
</dbReference>
<dbReference type="InterPro" id="IPR013762">
    <property type="entry name" value="Integrase-like_cat_sf"/>
</dbReference>
<comment type="similarity">
    <text evidence="1">Belongs to the 'phage' integrase family.</text>
</comment>
<keyword evidence="9" id="KW-1185">Reference proteome</keyword>